<protein>
    <submittedName>
        <fullName evidence="2">RES domain-containing protein</fullName>
    </submittedName>
</protein>
<dbReference type="STRING" id="1219032.GCA_001515545_00539"/>
<evidence type="ECO:0000259" key="1">
    <source>
        <dbReference type="SMART" id="SM00953"/>
    </source>
</evidence>
<organism evidence="2 3">
    <name type="scientific">Comamonas terrigena</name>
    <dbReference type="NCBI Taxonomy" id="32013"/>
    <lineage>
        <taxon>Bacteria</taxon>
        <taxon>Pseudomonadati</taxon>
        <taxon>Pseudomonadota</taxon>
        <taxon>Betaproteobacteria</taxon>
        <taxon>Burkholderiales</taxon>
        <taxon>Comamonadaceae</taxon>
        <taxon>Comamonas</taxon>
    </lineage>
</organism>
<dbReference type="Proteomes" id="UP000220246">
    <property type="component" value="Unassembled WGS sequence"/>
</dbReference>
<evidence type="ECO:0000313" key="2">
    <source>
        <dbReference type="EMBL" id="PEH89889.1"/>
    </source>
</evidence>
<gene>
    <name evidence="2" type="ORF">CRM82_15880</name>
</gene>
<dbReference type="OrthoDB" id="648213at2"/>
<sequence length="336" mass="37597">MKCCAHCFGDLTLQKTITDLASDEGTCSFCETTNVKLVDPKVLANIFAPLLAVYERVSEGPLLVERLATDWLLFDHPRLDLQRKKGLLAEILDDGEVVRHPFAFAQSYVRDGLDLLWERLRDELMFSNRYFPEAGIDERRLEALLSLLEAIDVPTTWYRARMQQGEQMYALAEMGAPPRGQPSHGRANPAGIPYLYLGSTEQTAVAEIRPHTGEVATVAEFAIEDGMRLLDLRNPRKLISPFDFGDEDLIAGLYADIPFIERLGFELTRPVLPSRAAIDYVPSQYLCEFIKKIGYDGVIYRSSVSDGMNVALFSPSRAAAFSVRPRTVACVSVDIK</sequence>
<reference evidence="3" key="1">
    <citation type="submission" date="2017-09" db="EMBL/GenBank/DDBJ databases">
        <title>FDA dAtabase for Regulatory Grade micrObial Sequences (FDA-ARGOS): Supporting development and validation of Infectious Disease Dx tests.</title>
        <authorList>
            <person name="Minogue T."/>
            <person name="Wolcott M."/>
            <person name="Wasieloski L."/>
            <person name="Aguilar W."/>
            <person name="Moore D."/>
            <person name="Tallon L."/>
            <person name="Sadzewicz L."/>
            <person name="Ott S."/>
            <person name="Zhao X."/>
            <person name="Nagaraj S."/>
            <person name="Vavikolanu K."/>
            <person name="Aluvathingal J."/>
            <person name="Nadendla S."/>
            <person name="Sichtig H."/>
        </authorList>
    </citation>
    <scope>NUCLEOTIDE SEQUENCE [LARGE SCALE GENOMIC DNA]</scope>
    <source>
        <strain evidence="3">FDAARGOS_394</strain>
    </source>
</reference>
<name>A0A2A7UX03_COMTR</name>
<comment type="caution">
    <text evidence="2">The sequence shown here is derived from an EMBL/GenBank/DDBJ whole genome shotgun (WGS) entry which is preliminary data.</text>
</comment>
<keyword evidence="3" id="KW-1185">Reference proteome</keyword>
<dbReference type="GeneID" id="80802103"/>
<dbReference type="SMART" id="SM00953">
    <property type="entry name" value="RES"/>
    <property type="match status" value="1"/>
</dbReference>
<feature type="domain" description="RES" evidence="1">
    <location>
        <begin position="170"/>
        <end position="326"/>
    </location>
</feature>
<dbReference type="Pfam" id="PF08808">
    <property type="entry name" value="RES"/>
    <property type="match status" value="1"/>
</dbReference>
<dbReference type="EMBL" id="PDEA01000001">
    <property type="protein sequence ID" value="PEH89889.1"/>
    <property type="molecule type" value="Genomic_DNA"/>
</dbReference>
<dbReference type="AlphaFoldDB" id="A0A2A7UX03"/>
<proteinExistence type="predicted"/>
<accession>A0A2A7UX03</accession>
<dbReference type="InterPro" id="IPR014914">
    <property type="entry name" value="RES_dom"/>
</dbReference>
<evidence type="ECO:0000313" key="3">
    <source>
        <dbReference type="Proteomes" id="UP000220246"/>
    </source>
</evidence>
<dbReference type="RefSeq" id="WP_066533212.1">
    <property type="nucleotide sequence ID" value="NZ_PDEA01000001.1"/>
</dbReference>